<dbReference type="Pfam" id="PF19576">
    <property type="entry name" value="Acyltransf_2"/>
    <property type="match status" value="1"/>
</dbReference>
<dbReference type="SUPFAM" id="SSF69593">
    <property type="entry name" value="Glycerol-3-phosphate (1)-acyltransferase"/>
    <property type="match status" value="1"/>
</dbReference>
<evidence type="ECO:0000259" key="1">
    <source>
        <dbReference type="Pfam" id="PF19576"/>
    </source>
</evidence>
<evidence type="ECO:0000313" key="3">
    <source>
        <dbReference type="Proteomes" id="UP000054172"/>
    </source>
</evidence>
<name>A0A0Q4B7Z7_9BACT</name>
<proteinExistence type="predicted"/>
<organism evidence="2 3">
    <name type="scientific">Candidatus [Bacteroides] periocalifornicus</name>
    <dbReference type="NCBI Taxonomy" id="1702214"/>
    <lineage>
        <taxon>Bacteria</taxon>
        <taxon>Pseudomonadati</taxon>
        <taxon>Bacteroidota</taxon>
    </lineage>
</organism>
<sequence length="280" mass="32153">MNLSEALGQGNVVLEELIRAKNPRLLGRIPRCALRYLKRILHLDSVNGTIRANPGAKGVEFADRVLAEMQVSYQAHGLEVLPEQGRYLFVSNHPLGGLDGMVLISSIGHRWPELYFPVNDFLTLIPQFQDIFIPINKHGAQSQAAAQHLNEAYASNGQVLYFPAGLCSRRIRGKIVDLEWKSNFIAKAIEFRRAVVPIFFGGRNSRWFYNLAWLRQFLRIRVNIEMLYLVDEMYRQQGTTLNLQVGTPIAWETFTSSSHDRQGWANWVREQVYRLSEKLR</sequence>
<dbReference type="PATRIC" id="fig|1702214.3.peg.1629"/>
<reference evidence="2" key="1">
    <citation type="submission" date="2015-08" db="EMBL/GenBank/DDBJ databases">
        <title>Candidatus Bacteriodes Periocalifornicus.</title>
        <authorList>
            <person name="McLean J.S."/>
            <person name="Kelley S."/>
        </authorList>
    </citation>
    <scope>NUCLEOTIDE SEQUENCE [LARGE SCALE GENOMIC DNA]</scope>
    <source>
        <strain evidence="2">12B</strain>
    </source>
</reference>
<dbReference type="EMBL" id="LIIK01000016">
    <property type="protein sequence ID" value="KQM08956.1"/>
    <property type="molecule type" value="Genomic_DNA"/>
</dbReference>
<gene>
    <name evidence="2" type="ORF">AL399_04295</name>
</gene>
<dbReference type="Proteomes" id="UP000054172">
    <property type="component" value="Unassembled WGS sequence"/>
</dbReference>
<accession>A0A0Q4B7Z7</accession>
<evidence type="ECO:0000313" key="2">
    <source>
        <dbReference type="EMBL" id="KQM08956.1"/>
    </source>
</evidence>
<dbReference type="AlphaFoldDB" id="A0A0Q4B7Z7"/>
<keyword evidence="3" id="KW-1185">Reference proteome</keyword>
<feature type="domain" description="Putative acyltransferase ACT14924-like acyltransferase" evidence="1">
    <location>
        <begin position="20"/>
        <end position="278"/>
    </location>
</feature>
<dbReference type="STRING" id="1702214.AL399_04295"/>
<comment type="caution">
    <text evidence="2">The sequence shown here is derived from an EMBL/GenBank/DDBJ whole genome shotgun (WGS) entry which is preliminary data.</text>
</comment>
<protein>
    <recommendedName>
        <fullName evidence="1">Putative acyltransferase ACT14924-like acyltransferase domain-containing protein</fullName>
    </recommendedName>
</protein>
<dbReference type="InterPro" id="IPR045746">
    <property type="entry name" value="ACT14924-like_Acyltransf_dom"/>
</dbReference>